<dbReference type="Pfam" id="PF07584">
    <property type="entry name" value="BatA"/>
    <property type="match status" value="1"/>
</dbReference>
<reference evidence="7 8" key="1">
    <citation type="submission" date="2016-03" db="EMBL/GenBank/DDBJ databases">
        <authorList>
            <person name="Ploux O."/>
        </authorList>
    </citation>
    <scope>NUCLEOTIDE SEQUENCE [LARGE SCALE GENOMIC DNA]</scope>
    <source>
        <strain evidence="7 8">BER2</strain>
    </source>
</reference>
<dbReference type="Proteomes" id="UP000075391">
    <property type="component" value="Unassembled WGS sequence"/>
</dbReference>
<evidence type="ECO:0000313" key="8">
    <source>
        <dbReference type="Proteomes" id="UP000075391"/>
    </source>
</evidence>
<dbReference type="Gene3D" id="3.40.50.410">
    <property type="entry name" value="von Willebrand factor, type A domain"/>
    <property type="match status" value="1"/>
</dbReference>
<keyword evidence="1" id="KW-1003">Cell membrane</keyword>
<dbReference type="AlphaFoldDB" id="A0A150WFS0"/>
<dbReference type="OrthoDB" id="9781333at2"/>
<name>A0A150WFS0_BDEBC</name>
<keyword evidence="4 5" id="KW-0472">Membrane</keyword>
<dbReference type="InterPro" id="IPR050768">
    <property type="entry name" value="UPF0353/GerABKA_families"/>
</dbReference>
<evidence type="ECO:0000256" key="1">
    <source>
        <dbReference type="ARBA" id="ARBA00022475"/>
    </source>
</evidence>
<keyword evidence="2 5" id="KW-0812">Transmembrane</keyword>
<proteinExistence type="predicted"/>
<evidence type="ECO:0000259" key="6">
    <source>
        <dbReference type="PROSITE" id="PS50234"/>
    </source>
</evidence>
<evidence type="ECO:0000256" key="5">
    <source>
        <dbReference type="SAM" id="Phobius"/>
    </source>
</evidence>
<feature type="transmembrane region" description="Helical" evidence="5">
    <location>
        <begin position="318"/>
        <end position="336"/>
    </location>
</feature>
<dbReference type="InterPro" id="IPR036465">
    <property type="entry name" value="vWFA_dom_sf"/>
</dbReference>
<dbReference type="PANTHER" id="PTHR22550">
    <property type="entry name" value="SPORE GERMINATION PROTEIN"/>
    <property type="match status" value="1"/>
</dbReference>
<dbReference type="InterPro" id="IPR002035">
    <property type="entry name" value="VWF_A"/>
</dbReference>
<dbReference type="Pfam" id="PF13519">
    <property type="entry name" value="VWA_2"/>
    <property type="match status" value="1"/>
</dbReference>
<dbReference type="SUPFAM" id="SSF53300">
    <property type="entry name" value="vWA-like"/>
    <property type="match status" value="1"/>
</dbReference>
<gene>
    <name evidence="7" type="ORF">AZI85_06225</name>
</gene>
<dbReference type="RefSeq" id="WP_063243963.1">
    <property type="nucleotide sequence ID" value="NZ_LUKF01000016.1"/>
</dbReference>
<protein>
    <recommendedName>
        <fullName evidence="6">VWFA domain-containing protein</fullName>
    </recommendedName>
</protein>
<evidence type="ECO:0000313" key="7">
    <source>
        <dbReference type="EMBL" id="KYG61814.1"/>
    </source>
</evidence>
<evidence type="ECO:0000256" key="2">
    <source>
        <dbReference type="ARBA" id="ARBA00022692"/>
    </source>
</evidence>
<evidence type="ECO:0000256" key="4">
    <source>
        <dbReference type="ARBA" id="ARBA00023136"/>
    </source>
</evidence>
<evidence type="ECO:0000256" key="3">
    <source>
        <dbReference type="ARBA" id="ARBA00022989"/>
    </source>
</evidence>
<feature type="transmembrane region" description="Helical" evidence="5">
    <location>
        <begin position="6"/>
        <end position="26"/>
    </location>
</feature>
<keyword evidence="3 5" id="KW-1133">Transmembrane helix</keyword>
<accession>A0A150WFS0</accession>
<dbReference type="EMBL" id="LUKF01000016">
    <property type="protein sequence ID" value="KYG61814.1"/>
    <property type="molecule type" value="Genomic_DNA"/>
</dbReference>
<dbReference type="InterPro" id="IPR024163">
    <property type="entry name" value="Aerotolerance_reg_N"/>
</dbReference>
<dbReference type="PROSITE" id="PS50234">
    <property type="entry name" value="VWFA"/>
    <property type="match status" value="1"/>
</dbReference>
<dbReference type="SMART" id="SM00327">
    <property type="entry name" value="VWA"/>
    <property type="match status" value="1"/>
</dbReference>
<comment type="caution">
    <text evidence="7">The sequence shown here is derived from an EMBL/GenBank/DDBJ whole genome shotgun (WGS) entry which is preliminary data.</text>
</comment>
<organism evidence="7 8">
    <name type="scientific">Bdellovibrio bacteriovorus</name>
    <dbReference type="NCBI Taxonomy" id="959"/>
    <lineage>
        <taxon>Bacteria</taxon>
        <taxon>Pseudomonadati</taxon>
        <taxon>Bdellovibrionota</taxon>
        <taxon>Bdellovibrionia</taxon>
        <taxon>Bdellovibrionales</taxon>
        <taxon>Pseudobdellovibrionaceae</taxon>
        <taxon>Bdellovibrio</taxon>
    </lineage>
</organism>
<sequence>MFRFENIAAFNYLWLIPVIIVIGFFFDRRSRQVLQSAIGKRLYPFLSSSVSSKKRAIKNILQLLVVFFFVLALARPQMGESQQEVKSEGVEIIFAVDVSESMTAEDVKPSRLAQAKSELSRLIDLMPGNKVGVVAFAGSAALLSPLTNDPGAIKMYLESLEPSSVSTQGTNFTEALRISKEAFERGGVSTDSTVKVTRVVLIASDGEDHEQGALDEAKKMADEGVRIFSLAYGTEKGGAIPVRDGMGFLKGYKKDRQGQTIITTVKGDALRALAEAGKGSFYFATFGGDQTKLLVEDIGKLERTQFDTTMAVQYEERFQMILFIGILLALLEIFLGERRHSFRFWKGRYEVPPQ</sequence>
<feature type="domain" description="VWFA" evidence="6">
    <location>
        <begin position="91"/>
        <end position="310"/>
    </location>
</feature>
<dbReference type="PANTHER" id="PTHR22550:SF5">
    <property type="entry name" value="LEUCINE ZIPPER PROTEIN 4"/>
    <property type="match status" value="1"/>
</dbReference>